<keyword evidence="7" id="KW-0868">Chloride</keyword>
<dbReference type="SUPFAM" id="SSF81340">
    <property type="entry name" value="Clc chloride channel"/>
    <property type="match status" value="1"/>
</dbReference>
<feature type="transmembrane region" description="Helical" evidence="8">
    <location>
        <begin position="210"/>
        <end position="227"/>
    </location>
</feature>
<keyword evidence="5" id="KW-0406">Ion transport</keyword>
<reference evidence="10" key="1">
    <citation type="submission" date="2016-05" db="EMBL/GenBank/DDBJ databases">
        <title>Comparative genomics of biotechnologically important yeasts.</title>
        <authorList>
            <consortium name="DOE Joint Genome Institute"/>
            <person name="Riley R."/>
            <person name="Haridas S."/>
            <person name="Wolfe K.H."/>
            <person name="Lopes M.R."/>
            <person name="Hittinger C.T."/>
            <person name="Goker M."/>
            <person name="Salamov A."/>
            <person name="Wisecaver J."/>
            <person name="Long T.M."/>
            <person name="Aerts A.L."/>
            <person name="Barry K."/>
            <person name="Choi C."/>
            <person name="Clum A."/>
            <person name="Coughlan A.Y."/>
            <person name="Deshpande S."/>
            <person name="Douglass A.P."/>
            <person name="Hanson S.J."/>
            <person name="Klenk H.-P."/>
            <person name="Labutti K."/>
            <person name="Lapidus A."/>
            <person name="Lindquist E."/>
            <person name="Lipzen A."/>
            <person name="Meier-Kolthoff J.P."/>
            <person name="Ohm R.A."/>
            <person name="Otillar R.P."/>
            <person name="Pangilinan J."/>
            <person name="Peng Y."/>
            <person name="Rokas A."/>
            <person name="Rosa C.A."/>
            <person name="Scheuner C."/>
            <person name="Sibirny A.A."/>
            <person name="Slot J.C."/>
            <person name="Stielow J.B."/>
            <person name="Sun H."/>
            <person name="Kurtzman C.P."/>
            <person name="Blackwell M."/>
            <person name="Grigoriev I.V."/>
            <person name="Jeffries T.W."/>
        </authorList>
    </citation>
    <scope>NUCLEOTIDE SEQUENCE [LARGE SCALE GENOMIC DNA]</scope>
    <source>
        <strain evidence="10">NRRL Y-17324</strain>
    </source>
</reference>
<dbReference type="InterPro" id="IPR014743">
    <property type="entry name" value="Cl-channel_core"/>
</dbReference>
<dbReference type="Gene3D" id="1.10.3080.10">
    <property type="entry name" value="Clc chloride channel"/>
    <property type="match status" value="1"/>
</dbReference>
<dbReference type="OrthoDB" id="44789at2759"/>
<feature type="transmembrane region" description="Helical" evidence="8">
    <location>
        <begin position="187"/>
        <end position="204"/>
    </location>
</feature>
<keyword evidence="4 8" id="KW-1133">Transmembrane helix</keyword>
<evidence type="ECO:0000256" key="6">
    <source>
        <dbReference type="ARBA" id="ARBA00023136"/>
    </source>
</evidence>
<feature type="transmembrane region" description="Helical" evidence="8">
    <location>
        <begin position="239"/>
        <end position="263"/>
    </location>
</feature>
<feature type="transmembrane region" description="Helical" evidence="8">
    <location>
        <begin position="275"/>
        <end position="296"/>
    </location>
</feature>
<dbReference type="PANTHER" id="PTHR45711:SF6">
    <property type="entry name" value="CHLORIDE CHANNEL PROTEIN"/>
    <property type="match status" value="1"/>
</dbReference>
<evidence type="ECO:0000256" key="2">
    <source>
        <dbReference type="ARBA" id="ARBA00022448"/>
    </source>
</evidence>
<comment type="subcellular location">
    <subcellularLocation>
        <location evidence="1">Membrane</location>
        <topology evidence="1">Multi-pass membrane protein</topology>
    </subcellularLocation>
</comment>
<sequence length="798" mass="88969">MSAEVSFAIDDDLPTLKYSPGASKLPTYAPVHLYEDNTYIDWCRESLVLPTTSDFQTRKWLTLIVLSLCLGYITTFIDLASVWLNDLKKGVCLSKIDKWSLLDPYLSCPVEDWYDWSRLLFDANGVISNVFINFPIYLIFALIWVAVVSFITVKKVPLIKQSGIPEIKLIISGLNYRLADYLGVRTLLYKIAGLILVVSSGLWLGKEGPLVHVSCCLLNCLYALIVDTKYSNEAVRRELLSAATATGISVAFNAPIGGVLFVLEGLPSFFMPTRIMWNSFISSTVAVVVVNGFKAFTNGTHFDEKDLFQVNFGNFSWLFVEMIPFIFLGIMGGLYGHLFIRFNSFFSRLTFRRNIQSKLCQLLKVSEEYGTYLEMFLLVLITSVLNFPIEIAKLPLNAYLKILFTDCPKETLDSNSSNFMCLPSNGITALKLGYIIIQGFFLSAYTFGVELPGGILMPSLVLGATSGRLVGIISQSIQTLFSWDSLASCTEKSCIVSPSSYAVIGAGAFMAGITKFTMSVVVILFELTGAITYVLPIMLSVVILKFVNDWLSNENIYDTWLKTHFNRLCDGGSPNEGKGDGLVNFTGLTSTLKSRLPNVQVKSIMVPVAEVKCISLVPEVPHTIDSLYSFINDDTHEGYPVILNHSNPVSLGYVRKQDLYTKLASVERSDAIVSFQIENLPKSVLSQQLHYEQSLGKIVQVNLSTETLLIKSNELTPVVFILEAFEKLHLNYLIIMDSSLSSGHVMIGLVDRFVLANLIQLRFESISDLTTYNPNQFDIEDETLLSMREERSSIELVT</sequence>
<organism evidence="9 10">
    <name type="scientific">Suhomyces tanzawaensis NRRL Y-17324</name>
    <dbReference type="NCBI Taxonomy" id="984487"/>
    <lineage>
        <taxon>Eukaryota</taxon>
        <taxon>Fungi</taxon>
        <taxon>Dikarya</taxon>
        <taxon>Ascomycota</taxon>
        <taxon>Saccharomycotina</taxon>
        <taxon>Pichiomycetes</taxon>
        <taxon>Debaryomycetaceae</taxon>
        <taxon>Suhomyces</taxon>
    </lineage>
</organism>
<feature type="transmembrane region" description="Helical" evidence="8">
    <location>
        <begin position="501"/>
        <end position="524"/>
    </location>
</feature>
<evidence type="ECO:0000256" key="1">
    <source>
        <dbReference type="ARBA" id="ARBA00004141"/>
    </source>
</evidence>
<dbReference type="InterPro" id="IPR001807">
    <property type="entry name" value="ClC"/>
</dbReference>
<dbReference type="PRINTS" id="PR00762">
    <property type="entry name" value="CLCHANNEL"/>
</dbReference>
<dbReference type="Proteomes" id="UP000094285">
    <property type="component" value="Unassembled WGS sequence"/>
</dbReference>
<accession>A0A1E4SR25</accession>
<gene>
    <name evidence="9" type="ORF">CANTADRAFT_43466</name>
</gene>
<dbReference type="Pfam" id="PF00654">
    <property type="entry name" value="Voltage_CLC"/>
    <property type="match status" value="1"/>
</dbReference>
<protein>
    <submittedName>
        <fullName evidence="9">Clc chloride channel</fullName>
    </submittedName>
</protein>
<keyword evidence="10" id="KW-1185">Reference proteome</keyword>
<dbReference type="AlphaFoldDB" id="A0A1E4SR25"/>
<keyword evidence="3 8" id="KW-0812">Transmembrane</keyword>
<feature type="transmembrane region" description="Helical" evidence="8">
    <location>
        <begin position="317"/>
        <end position="340"/>
    </location>
</feature>
<evidence type="ECO:0000313" key="9">
    <source>
        <dbReference type="EMBL" id="ODV81951.1"/>
    </source>
</evidence>
<dbReference type="GeneID" id="30983098"/>
<dbReference type="GO" id="GO:0005769">
    <property type="term" value="C:early endosome"/>
    <property type="evidence" value="ECO:0007669"/>
    <property type="project" value="TreeGrafter"/>
</dbReference>
<evidence type="ECO:0000256" key="8">
    <source>
        <dbReference type="SAM" id="Phobius"/>
    </source>
</evidence>
<evidence type="ECO:0000313" key="10">
    <source>
        <dbReference type="Proteomes" id="UP000094285"/>
    </source>
</evidence>
<dbReference type="RefSeq" id="XP_020067073.1">
    <property type="nucleotide sequence ID" value="XM_020208962.1"/>
</dbReference>
<feature type="transmembrane region" description="Helical" evidence="8">
    <location>
        <begin position="60"/>
        <end position="84"/>
    </location>
</feature>
<evidence type="ECO:0000256" key="3">
    <source>
        <dbReference type="ARBA" id="ARBA00022692"/>
    </source>
</evidence>
<evidence type="ECO:0000256" key="7">
    <source>
        <dbReference type="ARBA" id="ARBA00023214"/>
    </source>
</evidence>
<dbReference type="EMBL" id="KV453909">
    <property type="protein sequence ID" value="ODV81951.1"/>
    <property type="molecule type" value="Genomic_DNA"/>
</dbReference>
<proteinExistence type="predicted"/>
<dbReference type="PANTHER" id="PTHR45711">
    <property type="entry name" value="CHLORIDE CHANNEL PROTEIN"/>
    <property type="match status" value="1"/>
</dbReference>
<dbReference type="GO" id="GO:0005886">
    <property type="term" value="C:plasma membrane"/>
    <property type="evidence" value="ECO:0007669"/>
    <property type="project" value="TreeGrafter"/>
</dbReference>
<keyword evidence="6 8" id="KW-0472">Membrane</keyword>
<name>A0A1E4SR25_9ASCO</name>
<evidence type="ECO:0000256" key="4">
    <source>
        <dbReference type="ARBA" id="ARBA00022989"/>
    </source>
</evidence>
<dbReference type="GO" id="GO:0005247">
    <property type="term" value="F:voltage-gated chloride channel activity"/>
    <property type="evidence" value="ECO:0007669"/>
    <property type="project" value="TreeGrafter"/>
</dbReference>
<evidence type="ECO:0000256" key="5">
    <source>
        <dbReference type="ARBA" id="ARBA00023065"/>
    </source>
</evidence>
<dbReference type="GO" id="GO:0005794">
    <property type="term" value="C:Golgi apparatus"/>
    <property type="evidence" value="ECO:0007669"/>
    <property type="project" value="TreeGrafter"/>
</dbReference>
<feature type="transmembrane region" description="Helical" evidence="8">
    <location>
        <begin position="134"/>
        <end position="153"/>
    </location>
</feature>
<feature type="transmembrane region" description="Helical" evidence="8">
    <location>
        <begin position="530"/>
        <end position="547"/>
    </location>
</feature>
<keyword evidence="2" id="KW-0813">Transport</keyword>